<keyword evidence="3" id="KW-1185">Reference proteome</keyword>
<dbReference type="Gene3D" id="3.40.50.300">
    <property type="entry name" value="P-loop containing nucleotide triphosphate hydrolases"/>
    <property type="match status" value="1"/>
</dbReference>
<dbReference type="AlphaFoldDB" id="A0A919RG46"/>
<name>A0A919RG46_9ACTN</name>
<evidence type="ECO:0000256" key="1">
    <source>
        <dbReference type="SAM" id="MobiDB-lite"/>
    </source>
</evidence>
<accession>A0A919RG46</accession>
<gene>
    <name evidence="2" type="ORF">Ssi02_34960</name>
</gene>
<sequence length="367" mass="40933">MLVTTVMSSARVIFLGGLGRSGTTLLERMLGEMPGVLALGEVVHLWARGVLADEKCGCGEAFSLCEHWRSVGEHAFGRWSCELAERVTELRERVDRTRHIPALARQLWRVGRSGPSFEPRFEACSEPRSEPRFEPRFEPRRARSVPPGRGTRRIGRAAPPWESNPDLAEYADIHNRLYSAASMVSGCPVVVDSSKHASLAFCLAVGGVDLHVVQVVRDPRAVAHSWCRRVARPEDGSLMTRWAPARTSVHWGVEHLALELLARCGVPVTRVRYEDLLDAPRDTVSGLATALGLPRRLDFLDDSEPRLSVRLSVAHTASGNPMRFTVGRLPLTRDDRWRTGLLDRHRRTVTALTWPLMARYGYVEDAA</sequence>
<organism evidence="2 3">
    <name type="scientific">Sinosporangium siamense</name>
    <dbReference type="NCBI Taxonomy" id="1367973"/>
    <lineage>
        <taxon>Bacteria</taxon>
        <taxon>Bacillati</taxon>
        <taxon>Actinomycetota</taxon>
        <taxon>Actinomycetes</taxon>
        <taxon>Streptosporangiales</taxon>
        <taxon>Streptosporangiaceae</taxon>
        <taxon>Sinosporangium</taxon>
    </lineage>
</organism>
<dbReference type="Pfam" id="PF13469">
    <property type="entry name" value="Sulfotransfer_3"/>
    <property type="match status" value="1"/>
</dbReference>
<dbReference type="InterPro" id="IPR027417">
    <property type="entry name" value="P-loop_NTPase"/>
</dbReference>
<reference evidence="2" key="1">
    <citation type="submission" date="2021-01" db="EMBL/GenBank/DDBJ databases">
        <title>Whole genome shotgun sequence of Sinosporangium siamense NBRC 109515.</title>
        <authorList>
            <person name="Komaki H."/>
            <person name="Tamura T."/>
        </authorList>
    </citation>
    <scope>NUCLEOTIDE SEQUENCE</scope>
    <source>
        <strain evidence="2">NBRC 109515</strain>
    </source>
</reference>
<evidence type="ECO:0000313" key="3">
    <source>
        <dbReference type="Proteomes" id="UP000606172"/>
    </source>
</evidence>
<protein>
    <recommendedName>
        <fullName evidence="4">Sulfotransferase</fullName>
    </recommendedName>
</protein>
<feature type="compositionally biased region" description="Basic and acidic residues" evidence="1">
    <location>
        <begin position="128"/>
        <end position="141"/>
    </location>
</feature>
<dbReference type="EMBL" id="BOOW01000020">
    <property type="protein sequence ID" value="GII93265.1"/>
    <property type="molecule type" value="Genomic_DNA"/>
</dbReference>
<comment type="caution">
    <text evidence="2">The sequence shown here is derived from an EMBL/GenBank/DDBJ whole genome shotgun (WGS) entry which is preliminary data.</text>
</comment>
<feature type="region of interest" description="Disordered" evidence="1">
    <location>
        <begin position="128"/>
        <end position="158"/>
    </location>
</feature>
<evidence type="ECO:0000313" key="2">
    <source>
        <dbReference type="EMBL" id="GII93265.1"/>
    </source>
</evidence>
<dbReference type="Proteomes" id="UP000606172">
    <property type="component" value="Unassembled WGS sequence"/>
</dbReference>
<proteinExistence type="predicted"/>
<evidence type="ECO:0008006" key="4">
    <source>
        <dbReference type="Google" id="ProtNLM"/>
    </source>
</evidence>
<dbReference type="SUPFAM" id="SSF52540">
    <property type="entry name" value="P-loop containing nucleoside triphosphate hydrolases"/>
    <property type="match status" value="1"/>
</dbReference>